<evidence type="ECO:0000256" key="1">
    <source>
        <dbReference type="SAM" id="MobiDB-lite"/>
    </source>
</evidence>
<evidence type="ECO:0000313" key="2">
    <source>
        <dbReference type="EMBL" id="MFC5970075.1"/>
    </source>
</evidence>
<dbReference type="Proteomes" id="UP001596099">
    <property type="component" value="Unassembled WGS sequence"/>
</dbReference>
<feature type="region of interest" description="Disordered" evidence="1">
    <location>
        <begin position="31"/>
        <end position="81"/>
    </location>
</feature>
<evidence type="ECO:0000313" key="3">
    <source>
        <dbReference type="Proteomes" id="UP001596099"/>
    </source>
</evidence>
<dbReference type="AlphaFoldDB" id="A0ABD5RIE1"/>
<proteinExistence type="predicted"/>
<feature type="compositionally biased region" description="Polar residues" evidence="1">
    <location>
        <begin position="52"/>
        <end position="79"/>
    </location>
</feature>
<name>A0ABD5RIE1_9EURY</name>
<organism evidence="2 3">
    <name type="scientific">Halomarina salina</name>
    <dbReference type="NCBI Taxonomy" id="1872699"/>
    <lineage>
        <taxon>Archaea</taxon>
        <taxon>Methanobacteriati</taxon>
        <taxon>Methanobacteriota</taxon>
        <taxon>Stenosarchaea group</taxon>
        <taxon>Halobacteria</taxon>
        <taxon>Halobacteriales</taxon>
        <taxon>Natronomonadaceae</taxon>
        <taxon>Halomarina</taxon>
    </lineage>
</organism>
<reference evidence="2 3" key="1">
    <citation type="journal article" date="2019" name="Int. J. Syst. Evol. Microbiol.">
        <title>The Global Catalogue of Microorganisms (GCM) 10K type strain sequencing project: providing services to taxonomists for standard genome sequencing and annotation.</title>
        <authorList>
            <consortium name="The Broad Institute Genomics Platform"/>
            <consortium name="The Broad Institute Genome Sequencing Center for Infectious Disease"/>
            <person name="Wu L."/>
            <person name="Ma J."/>
        </authorList>
    </citation>
    <scope>NUCLEOTIDE SEQUENCE [LARGE SCALE GENOMIC DNA]</scope>
    <source>
        <strain evidence="2 3">CGMCC 1.12543</strain>
    </source>
</reference>
<dbReference type="EMBL" id="JBHSQH010000001">
    <property type="protein sequence ID" value="MFC5970075.1"/>
    <property type="molecule type" value="Genomic_DNA"/>
</dbReference>
<comment type="caution">
    <text evidence="2">The sequence shown here is derived from an EMBL/GenBank/DDBJ whole genome shotgun (WGS) entry which is preliminary data.</text>
</comment>
<accession>A0ABD5RIE1</accession>
<sequence length="136" mass="14865">MARTNTGERLAALDDAFEDWFETALTVRNYVDGGDSAAGDAEYGDTSKTLEETIQTHGQVEQPQEPVKTSTASGQSTTVDAEILLPDEVDVYDGREGHPYPSEIETPAGVIYHVTHVFDELNGRLRVYGIDSEEGE</sequence>
<dbReference type="RefSeq" id="WP_247418722.1">
    <property type="nucleotide sequence ID" value="NZ_JALLGW010000002.1"/>
</dbReference>
<gene>
    <name evidence="2" type="ORF">ACFPYI_01905</name>
</gene>
<keyword evidence="3" id="KW-1185">Reference proteome</keyword>
<protein>
    <submittedName>
        <fullName evidence="2">Uncharacterized protein</fullName>
    </submittedName>
</protein>